<feature type="compositionally biased region" description="Polar residues" evidence="1">
    <location>
        <begin position="426"/>
        <end position="444"/>
    </location>
</feature>
<proteinExistence type="predicted"/>
<feature type="compositionally biased region" description="Low complexity" evidence="1">
    <location>
        <begin position="499"/>
        <end position="508"/>
    </location>
</feature>
<evidence type="ECO:0000313" key="2">
    <source>
        <dbReference type="EMBL" id="QBK89772.1"/>
    </source>
</evidence>
<feature type="compositionally biased region" description="Low complexity" evidence="1">
    <location>
        <begin position="445"/>
        <end position="465"/>
    </location>
</feature>
<sequence length="508" mass="56459">MGNSQFTSQDLHSTAVEVSDTFHDVINGRLTILQGKLAIRLKIEQFKQYEVNEGKYDGRVLAIFPDNHLLFSCNLIYPGRHLDKKYSISWTLLSNFSSKYAISLSPSSDVRYTKEYKFNESDIKYSLCKRIDTSIECDYSSMSESFVHDNYTAGSISGEDDKNKSLNIVIKNKEHCTHKHKHKHLNNSQFESIEHGHIESLDNDNIESIDNNNIDDQIFMEESEYNTLDNTDVVDTDAVDVDADVVDVDADVVDADAVDADAVDADVDGQFQKLVEIYTLGLPVIPDNMNKLLLKVKKKVENDDDVVDSDSDVVDSDSDVVDAADADSADAVDADADQLKKMVEIYKLGLPVIPDNMNKLLLKVKKKIENGDVSDKVKLVKEGSKNPSDILSVGANKQNIFASVTNIISAQNKHSWSDKKEDESEYNSIPESSNYNTGSDNTDPVNYNDSSSSESVNDAESSDSYSKLKSDSSSSERMDNTESSDSSSYIKSKTDSDYGDSYGDSSDF</sequence>
<reference evidence="2" key="1">
    <citation type="journal article" date="2019" name="MBio">
        <title>Virus Genomes from Deep Sea Sediments Expand the Ocean Megavirome and Support Independent Origins of Viral Gigantism.</title>
        <authorList>
            <person name="Backstrom D."/>
            <person name="Yutin N."/>
            <person name="Jorgensen S.L."/>
            <person name="Dharamshi J."/>
            <person name="Homa F."/>
            <person name="Zaremba-Niedwiedzka K."/>
            <person name="Spang A."/>
            <person name="Wolf Y.I."/>
            <person name="Koonin E.V."/>
            <person name="Ettema T.J."/>
        </authorList>
    </citation>
    <scope>NUCLEOTIDE SEQUENCE</scope>
</reference>
<gene>
    <name evidence="2" type="ORF">LCPAC101_00550</name>
</gene>
<feature type="region of interest" description="Disordered" evidence="1">
    <location>
        <begin position="412"/>
        <end position="508"/>
    </location>
</feature>
<dbReference type="EMBL" id="MK500440">
    <property type="protein sequence ID" value="QBK89772.1"/>
    <property type="molecule type" value="Genomic_DNA"/>
</dbReference>
<feature type="compositionally biased region" description="Basic and acidic residues" evidence="1">
    <location>
        <begin position="466"/>
        <end position="480"/>
    </location>
</feature>
<organism evidence="2">
    <name type="scientific">Pithovirus LCPAC101</name>
    <dbReference type="NCBI Taxonomy" id="2506586"/>
    <lineage>
        <taxon>Viruses</taxon>
        <taxon>Pithoviruses</taxon>
    </lineage>
</organism>
<protein>
    <submittedName>
        <fullName evidence="2">Uncharacterized protein</fullName>
    </submittedName>
</protein>
<accession>A0A481Z225</accession>
<name>A0A481Z225_9VIRU</name>
<evidence type="ECO:0000256" key="1">
    <source>
        <dbReference type="SAM" id="MobiDB-lite"/>
    </source>
</evidence>